<reference evidence="2 3" key="1">
    <citation type="journal article" date="2018" name="PLoS Genet.">
        <title>Population sequencing reveals clonal diversity and ancestral inbreeding in the grapevine cultivar Chardonnay.</title>
        <authorList>
            <person name="Roach M.J."/>
            <person name="Johnson D.L."/>
            <person name="Bohlmann J."/>
            <person name="van Vuuren H.J."/>
            <person name="Jones S.J."/>
            <person name="Pretorius I.S."/>
            <person name="Schmidt S.A."/>
            <person name="Borneman A.R."/>
        </authorList>
    </citation>
    <scope>NUCLEOTIDE SEQUENCE [LARGE SCALE GENOMIC DNA]</scope>
    <source>
        <strain evidence="3">cv. Chardonnay</strain>
        <tissue evidence="2">Leaf</tissue>
    </source>
</reference>
<dbReference type="Pfam" id="PF08268">
    <property type="entry name" value="FBA_3"/>
    <property type="match status" value="1"/>
</dbReference>
<sequence length="284" mass="32760">MDDSCNKLVCARNKSLFDLEDIITDILLRLPMKCLMLCNVLFLTKVHGETTETIPGCSRHWCKHMICSFNGLICSISYKSFFEKKVHMGIVIFNPITQEVLLLPQSRLSAEVPKIGVAFGSRMNGYKVFRFFNPSGKSQDKHHECEVYSSITGSWKGIVDMEENFSVIGIPVEATLYPFLVSIEGCLSLVAKNVCDNRFDIWILQDSKEFIWVKKCTAYMHAFNIKEVNHVTALKNKILFASGRRYFFYNMCSKTWREFDWGRDFQKRVSSPLVYTESLLPCKF</sequence>
<dbReference type="InterPro" id="IPR013187">
    <property type="entry name" value="F-box-assoc_dom_typ3"/>
</dbReference>
<protein>
    <recommendedName>
        <fullName evidence="1">F-box associated beta-propeller type 3 domain-containing protein</fullName>
    </recommendedName>
</protein>
<gene>
    <name evidence="2" type="ORF">CK203_029908</name>
</gene>
<evidence type="ECO:0000259" key="1">
    <source>
        <dbReference type="Pfam" id="PF08268"/>
    </source>
</evidence>
<name>A0A438IDH4_VITVI</name>
<dbReference type="PANTHER" id="PTHR31672">
    <property type="entry name" value="BNACNNG10540D PROTEIN"/>
    <property type="match status" value="1"/>
</dbReference>
<dbReference type="PANTHER" id="PTHR31672:SF13">
    <property type="entry name" value="F-BOX PROTEIN CPR30-LIKE"/>
    <property type="match status" value="1"/>
</dbReference>
<accession>A0A438IDH4</accession>
<proteinExistence type="predicted"/>
<dbReference type="AlphaFoldDB" id="A0A438IDH4"/>
<comment type="caution">
    <text evidence="2">The sequence shown here is derived from an EMBL/GenBank/DDBJ whole genome shotgun (WGS) entry which is preliminary data.</text>
</comment>
<dbReference type="EMBL" id="QGNW01000119">
    <property type="protein sequence ID" value="RVW94793.1"/>
    <property type="molecule type" value="Genomic_DNA"/>
</dbReference>
<evidence type="ECO:0000313" key="2">
    <source>
        <dbReference type="EMBL" id="RVW94793.1"/>
    </source>
</evidence>
<organism evidence="2 3">
    <name type="scientific">Vitis vinifera</name>
    <name type="common">Grape</name>
    <dbReference type="NCBI Taxonomy" id="29760"/>
    <lineage>
        <taxon>Eukaryota</taxon>
        <taxon>Viridiplantae</taxon>
        <taxon>Streptophyta</taxon>
        <taxon>Embryophyta</taxon>
        <taxon>Tracheophyta</taxon>
        <taxon>Spermatophyta</taxon>
        <taxon>Magnoliopsida</taxon>
        <taxon>eudicotyledons</taxon>
        <taxon>Gunneridae</taxon>
        <taxon>Pentapetalae</taxon>
        <taxon>rosids</taxon>
        <taxon>Vitales</taxon>
        <taxon>Vitaceae</taxon>
        <taxon>Viteae</taxon>
        <taxon>Vitis</taxon>
    </lineage>
</organism>
<feature type="domain" description="F-box associated beta-propeller type 3" evidence="1">
    <location>
        <begin position="162"/>
        <end position="234"/>
    </location>
</feature>
<dbReference type="Proteomes" id="UP000288805">
    <property type="component" value="Unassembled WGS sequence"/>
</dbReference>
<evidence type="ECO:0000313" key="3">
    <source>
        <dbReference type="Proteomes" id="UP000288805"/>
    </source>
</evidence>
<dbReference type="InterPro" id="IPR050796">
    <property type="entry name" value="SCF_F-box_component"/>
</dbReference>